<dbReference type="Gene3D" id="2.130.10.10">
    <property type="entry name" value="YVTN repeat-like/Quinoprotein amine dehydrogenase"/>
    <property type="match status" value="2"/>
</dbReference>
<proteinExistence type="predicted"/>
<keyword evidence="2" id="KW-0418">Kinase</keyword>
<comment type="caution">
    <text evidence="7">The sequence shown here is derived from an EMBL/GenBank/DDBJ whole genome shotgun (WGS) entry which is preliminary data.</text>
</comment>
<protein>
    <recommendedName>
        <fullName evidence="6">Histidine kinase/HSP90-like ATPase domain-containing protein</fullName>
    </recommendedName>
</protein>
<dbReference type="InterPro" id="IPR011712">
    <property type="entry name" value="Sig_transdc_His_kin_sub3_dim/P"/>
</dbReference>
<dbReference type="EMBL" id="JAADJT010000003">
    <property type="protein sequence ID" value="NGZ84197.1"/>
    <property type="molecule type" value="Genomic_DNA"/>
</dbReference>
<dbReference type="PANTHER" id="PTHR24421">
    <property type="entry name" value="NITRATE/NITRITE SENSOR PROTEIN NARX-RELATED"/>
    <property type="match status" value="1"/>
</dbReference>
<dbReference type="SUPFAM" id="SSF55874">
    <property type="entry name" value="ATPase domain of HSP90 chaperone/DNA topoisomerase II/histidine kinase"/>
    <property type="match status" value="1"/>
</dbReference>
<evidence type="ECO:0000256" key="2">
    <source>
        <dbReference type="ARBA" id="ARBA00022777"/>
    </source>
</evidence>
<dbReference type="SUPFAM" id="SSF63829">
    <property type="entry name" value="Calcium-dependent phosphotriesterase"/>
    <property type="match status" value="3"/>
</dbReference>
<dbReference type="Proteomes" id="UP000666369">
    <property type="component" value="Unassembled WGS sequence"/>
</dbReference>
<name>A0ABX0FI13_9BURK</name>
<dbReference type="Gene3D" id="1.20.5.1930">
    <property type="match status" value="1"/>
</dbReference>
<dbReference type="Pfam" id="PF07495">
    <property type="entry name" value="Y_Y_Y"/>
    <property type="match status" value="1"/>
</dbReference>
<keyword evidence="8" id="KW-1185">Reference proteome</keyword>
<evidence type="ECO:0000313" key="7">
    <source>
        <dbReference type="EMBL" id="NGZ84197.1"/>
    </source>
</evidence>
<dbReference type="InterPro" id="IPR015943">
    <property type="entry name" value="WD40/YVTN_repeat-like_dom_sf"/>
</dbReference>
<dbReference type="Pfam" id="PF07730">
    <property type="entry name" value="HisKA_3"/>
    <property type="match status" value="1"/>
</dbReference>
<organism evidence="7 8">
    <name type="scientific">Duganella aceris</name>
    <dbReference type="NCBI Taxonomy" id="2703883"/>
    <lineage>
        <taxon>Bacteria</taxon>
        <taxon>Pseudomonadati</taxon>
        <taxon>Pseudomonadota</taxon>
        <taxon>Betaproteobacteria</taxon>
        <taxon>Burkholderiales</taxon>
        <taxon>Oxalobacteraceae</taxon>
        <taxon>Telluria group</taxon>
        <taxon>Duganella</taxon>
    </lineage>
</organism>
<gene>
    <name evidence="7" type="ORF">GW587_08010</name>
</gene>
<keyword evidence="4" id="KW-0472">Membrane</keyword>
<evidence type="ECO:0000256" key="1">
    <source>
        <dbReference type="ARBA" id="ARBA00022679"/>
    </source>
</evidence>
<dbReference type="Gene3D" id="3.30.565.10">
    <property type="entry name" value="Histidine kinase-like ATPase, C-terminal domain"/>
    <property type="match status" value="1"/>
</dbReference>
<dbReference type="InterPro" id="IPR013783">
    <property type="entry name" value="Ig-like_fold"/>
</dbReference>
<dbReference type="InterPro" id="IPR036890">
    <property type="entry name" value="HATPase_C_sf"/>
</dbReference>
<feature type="transmembrane region" description="Helical" evidence="4">
    <location>
        <begin position="974"/>
        <end position="994"/>
    </location>
</feature>
<dbReference type="Pfam" id="PF02518">
    <property type="entry name" value="HATPase_c"/>
    <property type="match status" value="1"/>
</dbReference>
<evidence type="ECO:0000256" key="3">
    <source>
        <dbReference type="ARBA" id="ARBA00023012"/>
    </source>
</evidence>
<keyword evidence="3" id="KW-0902">Two-component regulatory system</keyword>
<keyword evidence="4" id="KW-0812">Transmembrane</keyword>
<feature type="chain" id="PRO_5046914688" description="Histidine kinase/HSP90-like ATPase domain-containing protein" evidence="5">
    <location>
        <begin position="31"/>
        <end position="1000"/>
    </location>
</feature>
<keyword evidence="4" id="KW-1133">Transmembrane helix</keyword>
<dbReference type="Gene3D" id="2.60.40.10">
    <property type="entry name" value="Immunoglobulins"/>
    <property type="match status" value="1"/>
</dbReference>
<dbReference type="InterPro" id="IPR050482">
    <property type="entry name" value="Sensor_HK_TwoCompSys"/>
</dbReference>
<reference evidence="8" key="1">
    <citation type="submission" date="2023-07" db="EMBL/GenBank/DDBJ databases">
        <title>Duganella aceri sp. nov., isolated from tree sap.</title>
        <authorList>
            <person name="Kim I.S."/>
        </authorList>
    </citation>
    <scope>NUCLEOTIDE SEQUENCE [LARGE SCALE GENOMIC DNA]</scope>
    <source>
        <strain evidence="8">SAP-35</strain>
    </source>
</reference>
<keyword evidence="1" id="KW-0808">Transferase</keyword>
<sequence length="1000" mass="108602">MDNSPAPQRPRLASWAAALFVAAAAASAIAAAGEPLPFWRSSLSHTAWTARDGAPSDPNTMAQDRTGMLWFAASDGLFRFDGVRFERVDEVGGHKLLSPNVRALALFGDALWLGYAFGGVSVFDHGAVRHYGEAEGVPSRSIYQFARTADGTSWFSCSGGIYRLDGARWRQVTPADGLPAGEQPALVVLRDGGLLVRHAAGLFRSVPGTLRFRQVPGPGGMTFSQLNADGKVLVMKYGVMPQVFDPISETTVPLRLPDAPTLPYSVYRDGRNGWWIGGGDGMRLYDPDFNLKKQLLAPQSFSGVRVSEGPFDDREGNLWFLTENGVDRVRETRATVLETPLRRADFSVAAGAEGDVWIGSNMTVNEAAPHAFAIAADGRRIDSDMPSATASTRDADGGLWFGTFGGIWQRRAGQVRHWPLAPALQGTAVQALAMADDGRLWVSVVRRGVHTLQDGVWLAGGGHPELATRTAVSLHADAQGRLWLGYTGNAMAMLWRGKIQRFGPTDGLAVGNVLSMSSRRGRLWIGGDQGLARFDNGRFVMLNDSAGQPFAGVSGIVETGAGELWLHGVKGLIRVGAADLSAALAGGGDRVAAERFDHLDGHEGVSAQLRPLDSLTEAADGRLWYATTSSVGWIDPRRIGRNRLAPTPLITWLDTDSRRYRAVNGIGLPEHSRNLQIDFTAAVLSIPERARFRSRLIGQDHVWRDSGTRRQAFYTNLGPGDYRFEVMAANEDGVWSVAPATLSFRIAPAFYQTVWFKLACAALLAGALYLLYLRRLARITARVVERMRARLEERERIARTLHDTYLQSVQGLILRFHSIKAGLPDNDVARRQIDAALDAADAVADEGRDQLMELRDNHLCHGELAPALEAACGAAGAQHGVAFSLREEGARRALRPEAQDELFAIAREAVGNALRHSGSTEVLALLSYGAAGFTLEVRDHGRGMDEEVRKAGRRHRHWGLTGMRERAARIGARLAIYSTPGAGTAVVVTLRAALAYQDRR</sequence>
<evidence type="ECO:0000313" key="8">
    <source>
        <dbReference type="Proteomes" id="UP000666369"/>
    </source>
</evidence>
<feature type="transmembrane region" description="Helical" evidence="4">
    <location>
        <begin position="754"/>
        <end position="772"/>
    </location>
</feature>
<keyword evidence="5" id="KW-0732">Signal</keyword>
<dbReference type="InterPro" id="IPR003594">
    <property type="entry name" value="HATPase_dom"/>
</dbReference>
<dbReference type="PANTHER" id="PTHR24421:SF62">
    <property type="entry name" value="SENSORY TRANSDUCTION HISTIDINE KINASE"/>
    <property type="match status" value="1"/>
</dbReference>
<dbReference type="SMART" id="SM00387">
    <property type="entry name" value="HATPase_c"/>
    <property type="match status" value="1"/>
</dbReference>
<dbReference type="InterPro" id="IPR011123">
    <property type="entry name" value="Y_Y_Y"/>
</dbReference>
<accession>A0ABX0FI13</accession>
<evidence type="ECO:0000256" key="4">
    <source>
        <dbReference type="SAM" id="Phobius"/>
    </source>
</evidence>
<feature type="domain" description="Histidine kinase/HSP90-like ATPase" evidence="6">
    <location>
        <begin position="897"/>
        <end position="994"/>
    </location>
</feature>
<evidence type="ECO:0000259" key="6">
    <source>
        <dbReference type="SMART" id="SM00387"/>
    </source>
</evidence>
<evidence type="ECO:0000256" key="5">
    <source>
        <dbReference type="SAM" id="SignalP"/>
    </source>
</evidence>
<dbReference type="RefSeq" id="WP_166100838.1">
    <property type="nucleotide sequence ID" value="NZ_JAADJT010000003.1"/>
</dbReference>
<dbReference type="CDD" id="cd16917">
    <property type="entry name" value="HATPase_UhpB-NarQ-NarX-like"/>
    <property type="match status" value="1"/>
</dbReference>
<feature type="signal peptide" evidence="5">
    <location>
        <begin position="1"/>
        <end position="30"/>
    </location>
</feature>